<dbReference type="AlphaFoldDB" id="A0A839HJB5"/>
<sequence length="102" mass="11310">MGDTCRTPNVEPSLQATKPPSPSKRPVNLSLDAQLVERAKALGMNVSGTVEALLAAEVERVYWQRWNDDNREAIAHYNARVAREGLPLVRHRSFARGVSDEA</sequence>
<protein>
    <submittedName>
        <fullName evidence="3">Type II toxin-antitoxin system CcdA family antitoxin</fullName>
    </submittedName>
</protein>
<reference evidence="3 4" key="1">
    <citation type="submission" date="2020-08" db="EMBL/GenBank/DDBJ databases">
        <title>Aquariorum lacteus gen. nov., sp. nov., a new member of the family Comamonadaceae, isolated from freshwater aquarium.</title>
        <authorList>
            <person name="Chun S.-J."/>
        </authorList>
    </citation>
    <scope>NUCLEOTIDE SEQUENCE [LARGE SCALE GENOMIC DNA]</scope>
    <source>
        <strain evidence="3 4">SJAQ100</strain>
    </source>
</reference>
<dbReference type="Proteomes" id="UP000586093">
    <property type="component" value="Unassembled WGS sequence"/>
</dbReference>
<evidence type="ECO:0000313" key="3">
    <source>
        <dbReference type="EMBL" id="MBB1161012.1"/>
    </source>
</evidence>
<organism evidence="3 4">
    <name type="scientific">Aquariibacter albus</name>
    <dbReference type="NCBI Taxonomy" id="2759899"/>
    <lineage>
        <taxon>Bacteria</taxon>
        <taxon>Pseudomonadati</taxon>
        <taxon>Pseudomonadota</taxon>
        <taxon>Betaproteobacteria</taxon>
        <taxon>Burkholderiales</taxon>
        <taxon>Sphaerotilaceae</taxon>
        <taxon>Aquariibacter</taxon>
    </lineage>
</organism>
<accession>A0A839HJB5</accession>
<comment type="caution">
    <text evidence="3">The sequence shown here is derived from an EMBL/GenBank/DDBJ whole genome shotgun (WGS) entry which is preliminary data.</text>
</comment>
<evidence type="ECO:0000256" key="1">
    <source>
        <dbReference type="ARBA" id="ARBA00022649"/>
    </source>
</evidence>
<gene>
    <name evidence="3" type="ORF">H4F90_03335</name>
</gene>
<feature type="compositionally biased region" description="Polar residues" evidence="2">
    <location>
        <begin position="1"/>
        <end position="18"/>
    </location>
</feature>
<dbReference type="EMBL" id="JACIVI010000001">
    <property type="protein sequence ID" value="MBB1161012.1"/>
    <property type="molecule type" value="Genomic_DNA"/>
</dbReference>
<dbReference type="InterPro" id="IPR009956">
    <property type="entry name" value="Post-segregation_anti-tox_CcdA"/>
</dbReference>
<dbReference type="Pfam" id="PF07362">
    <property type="entry name" value="CcdA"/>
    <property type="match status" value="1"/>
</dbReference>
<proteinExistence type="predicted"/>
<keyword evidence="1" id="KW-1277">Toxin-antitoxin system</keyword>
<name>A0A839HJB5_9BURK</name>
<evidence type="ECO:0000313" key="4">
    <source>
        <dbReference type="Proteomes" id="UP000586093"/>
    </source>
</evidence>
<keyword evidence="4" id="KW-1185">Reference proteome</keyword>
<evidence type="ECO:0000256" key="2">
    <source>
        <dbReference type="SAM" id="MobiDB-lite"/>
    </source>
</evidence>
<feature type="region of interest" description="Disordered" evidence="2">
    <location>
        <begin position="1"/>
        <end position="27"/>
    </location>
</feature>